<evidence type="ECO:0000313" key="2">
    <source>
        <dbReference type="Proteomes" id="UP000367825"/>
    </source>
</evidence>
<gene>
    <name evidence="1" type="ORF">PNO31109_01200</name>
</gene>
<dbReference type="AlphaFoldDB" id="A0A5E4T7M9"/>
<accession>A0A5E4T7M9</accession>
<keyword evidence="2" id="KW-1185">Reference proteome</keyword>
<protein>
    <submittedName>
        <fullName evidence="1">Uncharacterized protein</fullName>
    </submittedName>
</protein>
<sequence>MAAIGPICDGLVTVGTWALRAKPVADFLAGLANFF</sequence>
<evidence type="ECO:0000313" key="1">
    <source>
        <dbReference type="EMBL" id="VVD82973.1"/>
    </source>
</evidence>
<reference evidence="1 2" key="1">
    <citation type="submission" date="2019-08" db="EMBL/GenBank/DDBJ databases">
        <authorList>
            <person name="Peeters C."/>
        </authorList>
    </citation>
    <scope>NUCLEOTIDE SEQUENCE [LARGE SCALE GENOMIC DNA]</scope>
    <source>
        <strain evidence="1 2">LMG 31109</strain>
    </source>
</reference>
<proteinExistence type="predicted"/>
<dbReference type="EMBL" id="CABPSC010000003">
    <property type="protein sequence ID" value="VVD82973.1"/>
    <property type="molecule type" value="Genomic_DNA"/>
</dbReference>
<organism evidence="1 2">
    <name type="scientific">Pandoraea nosoerga</name>
    <dbReference type="NCBI Taxonomy" id="2508296"/>
    <lineage>
        <taxon>Bacteria</taxon>
        <taxon>Pseudomonadati</taxon>
        <taxon>Pseudomonadota</taxon>
        <taxon>Betaproteobacteria</taxon>
        <taxon>Burkholderiales</taxon>
        <taxon>Burkholderiaceae</taxon>
        <taxon>Pandoraea</taxon>
    </lineage>
</organism>
<name>A0A5E4T7M9_9BURK</name>
<dbReference type="Proteomes" id="UP000367825">
    <property type="component" value="Unassembled WGS sequence"/>
</dbReference>